<evidence type="ECO:0000313" key="2">
    <source>
        <dbReference type="Proteomes" id="UP000034160"/>
    </source>
</evidence>
<dbReference type="PANTHER" id="PTHR43393:SF3">
    <property type="entry name" value="LYSINE DECARBOXYLASE-LIKE PROTEIN"/>
    <property type="match status" value="1"/>
</dbReference>
<dbReference type="Pfam" id="PF18306">
    <property type="entry name" value="LDcluster4"/>
    <property type="match status" value="1"/>
</dbReference>
<accession>A0A0G0Y7I9</accession>
<dbReference type="Gene3D" id="3.40.50.450">
    <property type="match status" value="1"/>
</dbReference>
<dbReference type="PANTHER" id="PTHR43393">
    <property type="entry name" value="CYTOKININ RIBOSIDE 5'-MONOPHOSPHATE PHOSPHORIBOHYDROLASE"/>
    <property type="match status" value="1"/>
</dbReference>
<evidence type="ECO:0008006" key="3">
    <source>
        <dbReference type="Google" id="ProtNLM"/>
    </source>
</evidence>
<sequence length="206" mass="22947">MPDENKNLIKTVSCLGFADCRSGDQLYTDAQLVGEALAKAGYVIANGGGPGVMRATTEGAKKAGGHVIGVTFYPKDVANFEGRDENNKFDEEIRTDNYLERTLKLLDVGQAYVIFQGGTGTISEFGMAWGLARLYFGHHKPLVLYGKFWEKIMATFLANMRMRPEEFQVYRVVTSPDEVVKTLELFDLMLGHGNHVFNPPEKPFEL</sequence>
<dbReference type="InterPro" id="IPR041164">
    <property type="entry name" value="LDcluster4"/>
</dbReference>
<proteinExistence type="predicted"/>
<dbReference type="AlphaFoldDB" id="A0A0G0Y7I9"/>
<dbReference type="GO" id="GO:0005829">
    <property type="term" value="C:cytosol"/>
    <property type="evidence" value="ECO:0007669"/>
    <property type="project" value="TreeGrafter"/>
</dbReference>
<organism evidence="1 2">
    <name type="scientific">Candidatus Amesbacteria bacterium GW2011_GWA2_42_12</name>
    <dbReference type="NCBI Taxonomy" id="1618356"/>
    <lineage>
        <taxon>Bacteria</taxon>
        <taxon>Candidatus Amesiibacteriota</taxon>
    </lineage>
</organism>
<evidence type="ECO:0000313" key="1">
    <source>
        <dbReference type="EMBL" id="KKS32707.1"/>
    </source>
</evidence>
<comment type="caution">
    <text evidence="1">The sequence shown here is derived from an EMBL/GenBank/DDBJ whole genome shotgun (WGS) entry which is preliminary data.</text>
</comment>
<dbReference type="SUPFAM" id="SSF102405">
    <property type="entry name" value="MCP/YpsA-like"/>
    <property type="match status" value="1"/>
</dbReference>
<gene>
    <name evidence="1" type="ORF">UU93_C0005G0015</name>
</gene>
<name>A0A0G0Y7I9_9BACT</name>
<dbReference type="STRING" id="1618356.UU93_C0005G0015"/>
<dbReference type="Proteomes" id="UP000034160">
    <property type="component" value="Unassembled WGS sequence"/>
</dbReference>
<dbReference type="EMBL" id="LCCN01000005">
    <property type="protein sequence ID" value="KKS32707.1"/>
    <property type="molecule type" value="Genomic_DNA"/>
</dbReference>
<dbReference type="InterPro" id="IPR052341">
    <property type="entry name" value="LOG_family_nucleotidases"/>
</dbReference>
<protein>
    <recommendedName>
        <fullName evidence="3">Rossmann fold nucleotide-binding protein</fullName>
    </recommendedName>
</protein>
<reference evidence="1 2" key="1">
    <citation type="journal article" date="2015" name="Nature">
        <title>rRNA introns, odd ribosomes, and small enigmatic genomes across a large radiation of phyla.</title>
        <authorList>
            <person name="Brown C.T."/>
            <person name="Hug L.A."/>
            <person name="Thomas B.C."/>
            <person name="Sharon I."/>
            <person name="Castelle C.J."/>
            <person name="Singh A."/>
            <person name="Wilkins M.J."/>
            <person name="Williams K.H."/>
            <person name="Banfield J.F."/>
        </authorList>
    </citation>
    <scope>NUCLEOTIDE SEQUENCE [LARGE SCALE GENOMIC DNA]</scope>
</reference>